<reference evidence="1 2" key="1">
    <citation type="submission" date="2018-01" db="EMBL/GenBank/DDBJ databases">
        <authorList>
            <person name="Gaut B.S."/>
            <person name="Morton B.R."/>
            <person name="Clegg M.T."/>
            <person name="Duvall M.R."/>
        </authorList>
    </citation>
    <scope>NUCLEOTIDE SEQUENCE [LARGE SCALE GENOMIC DNA]</scope>
    <source>
        <strain evidence="1">Cupriavidus taiwanensis LMG 19425</strain>
        <plasmid evidence="2">Plasmid ii</plasmid>
    </source>
</reference>
<gene>
    <name evidence="1" type="ORF">CT19425_MP30031</name>
</gene>
<protein>
    <submittedName>
        <fullName evidence="1">Uncharacterized protein</fullName>
    </submittedName>
</protein>
<sequence>MGLVIYFLYARRNAVQHSGAR</sequence>
<organism evidence="1 2">
    <name type="scientific">Cupriavidus taiwanensis</name>
    <dbReference type="NCBI Taxonomy" id="164546"/>
    <lineage>
        <taxon>Bacteria</taxon>
        <taxon>Pseudomonadati</taxon>
        <taxon>Pseudomonadota</taxon>
        <taxon>Betaproteobacteria</taxon>
        <taxon>Burkholderiales</taxon>
        <taxon>Burkholderiaceae</taxon>
        <taxon>Cupriavidus</taxon>
    </lineage>
</organism>
<proteinExistence type="predicted"/>
<dbReference type="Proteomes" id="UP000255505">
    <property type="component" value="Plasmid II"/>
</dbReference>
<name>A0A375IJ91_9BURK</name>
<dbReference type="AlphaFoldDB" id="A0A375IJ91"/>
<geneLocation type="plasmid" evidence="1">
    <name>II</name>
</geneLocation>
<dbReference type="EMBL" id="LT991977">
    <property type="protein sequence ID" value="SPK74804.1"/>
    <property type="molecule type" value="Genomic_DNA"/>
</dbReference>
<accession>A0A375IJ91</accession>
<evidence type="ECO:0000313" key="1">
    <source>
        <dbReference type="EMBL" id="SPK74804.1"/>
    </source>
</evidence>
<keyword evidence="1" id="KW-0614">Plasmid</keyword>
<evidence type="ECO:0000313" key="2">
    <source>
        <dbReference type="Proteomes" id="UP000255505"/>
    </source>
</evidence>